<dbReference type="Gene3D" id="3.20.20.70">
    <property type="entry name" value="Aldolase class I"/>
    <property type="match status" value="1"/>
</dbReference>
<accession>A0ABT9HRV2</accession>
<dbReference type="InterPro" id="IPR002480">
    <property type="entry name" value="DAHP_synth_2"/>
</dbReference>
<dbReference type="RefSeq" id="WP_305932989.1">
    <property type="nucleotide sequence ID" value="NZ_JAVAIM010000001.1"/>
</dbReference>
<evidence type="ECO:0000256" key="1">
    <source>
        <dbReference type="ARBA" id="ARBA00008911"/>
    </source>
</evidence>
<comment type="caution">
    <text evidence="4">The sequence shown here is derived from an EMBL/GenBank/DDBJ whole genome shotgun (WGS) entry which is preliminary data.</text>
</comment>
<protein>
    <recommendedName>
        <fullName evidence="3">Phospho-2-dehydro-3-deoxyheptonate aldolase</fullName>
        <ecNumber evidence="3">2.5.1.54</ecNumber>
    </recommendedName>
</protein>
<evidence type="ECO:0000256" key="2">
    <source>
        <dbReference type="ARBA" id="ARBA00022679"/>
    </source>
</evidence>
<comment type="catalytic activity">
    <reaction evidence="3">
        <text>D-erythrose 4-phosphate + phosphoenolpyruvate + H2O = 7-phospho-2-dehydro-3-deoxy-D-arabino-heptonate + phosphate</text>
        <dbReference type="Rhea" id="RHEA:14717"/>
        <dbReference type="ChEBI" id="CHEBI:15377"/>
        <dbReference type="ChEBI" id="CHEBI:16897"/>
        <dbReference type="ChEBI" id="CHEBI:43474"/>
        <dbReference type="ChEBI" id="CHEBI:58394"/>
        <dbReference type="ChEBI" id="CHEBI:58702"/>
        <dbReference type="EC" id="2.5.1.54"/>
    </reaction>
</comment>
<dbReference type="NCBIfam" id="TIGR01358">
    <property type="entry name" value="DAHP_synth_II"/>
    <property type="match status" value="1"/>
</dbReference>
<proteinExistence type="inferred from homology"/>
<organism evidence="4 5">
    <name type="scientific">Qipengyuania profundimaris</name>
    <dbReference type="NCBI Taxonomy" id="3067652"/>
    <lineage>
        <taxon>Bacteria</taxon>
        <taxon>Pseudomonadati</taxon>
        <taxon>Pseudomonadota</taxon>
        <taxon>Alphaproteobacteria</taxon>
        <taxon>Sphingomonadales</taxon>
        <taxon>Erythrobacteraceae</taxon>
        <taxon>Qipengyuania</taxon>
    </lineage>
</organism>
<evidence type="ECO:0000313" key="5">
    <source>
        <dbReference type="Proteomes" id="UP001240639"/>
    </source>
</evidence>
<dbReference type="EMBL" id="JAVAIM010000001">
    <property type="protein sequence ID" value="MDP4575735.1"/>
    <property type="molecule type" value="Genomic_DNA"/>
</dbReference>
<dbReference type="Proteomes" id="UP001240639">
    <property type="component" value="Unassembled WGS sequence"/>
</dbReference>
<reference evidence="4 5" key="1">
    <citation type="submission" date="2023-08" db="EMBL/GenBank/DDBJ databases">
        <title>genomic of G39.</title>
        <authorList>
            <person name="Wang Y."/>
        </authorList>
    </citation>
    <scope>NUCLEOTIDE SEQUENCE [LARGE SCALE GENOMIC DNA]</scope>
    <source>
        <strain evidence="4 5">G39</strain>
    </source>
</reference>
<dbReference type="InterPro" id="IPR013785">
    <property type="entry name" value="Aldolase_TIM"/>
</dbReference>
<dbReference type="EC" id="2.5.1.54" evidence="3"/>
<evidence type="ECO:0000313" key="4">
    <source>
        <dbReference type="EMBL" id="MDP4575735.1"/>
    </source>
</evidence>
<sequence>MATNWAPDSWKSFEARHLPEYLDAAALDAATTALETHPPLVFAGEARALKADLAEVAEGKAFLLQGGDCAESFAEFHPNNIRDTFRVLLQMAVVMTFASKKPVVKVGRMAGQFAKPRSSNTETQDGITLPSYFGDNINGIDFDEASRTNDPQRMVRAYSQAAATLNLLRAFAGGGYANLRQVHQWTLEFMGRSPWADKFKDVADRIGEALDFMEACGITPETLPQLRGTSFYTSHEALLLPYEQALTRRDSLTGDWYDTSAHMVWIGDRTRFRDSAHIEFARGIGNPLGMKCGPSLETDDLLHLLDMLNPAREPGRITLISRFGHDKVEDGLPRLVRAVKAEGHPVVWSCDPMHGNVVKSESGYKTRPFDRILTEVKGFFAVHRDEGTHPGGIHVEMTGQDVTECVGGAVAITDEALKDRYHTHCDPRLNAAQSLELAFLIAEMLNDEHAVRRADAA</sequence>
<dbReference type="Pfam" id="PF01474">
    <property type="entry name" value="DAHP_synth_2"/>
    <property type="match status" value="1"/>
</dbReference>
<evidence type="ECO:0000256" key="3">
    <source>
        <dbReference type="RuleBase" id="RU363071"/>
    </source>
</evidence>
<dbReference type="GO" id="GO:0003849">
    <property type="term" value="F:3-deoxy-7-phosphoheptulonate synthase activity"/>
    <property type="evidence" value="ECO:0007669"/>
    <property type="project" value="UniProtKB-EC"/>
</dbReference>
<name>A0ABT9HRV2_9SPHN</name>
<comment type="similarity">
    <text evidence="1 3">Belongs to the class-II DAHP synthase family.</text>
</comment>
<keyword evidence="5" id="KW-1185">Reference proteome</keyword>
<keyword evidence="2 3" id="KW-0808">Transferase</keyword>
<dbReference type="PANTHER" id="PTHR21337:SF0">
    <property type="entry name" value="PHOSPHO-2-DEHYDRO-3-DEOXYHEPTONATE ALDOLASE"/>
    <property type="match status" value="1"/>
</dbReference>
<dbReference type="SUPFAM" id="SSF51569">
    <property type="entry name" value="Aldolase"/>
    <property type="match status" value="1"/>
</dbReference>
<dbReference type="PANTHER" id="PTHR21337">
    <property type="entry name" value="PHOSPHO-2-DEHYDRO-3-DEOXYHEPTONATE ALDOLASE 1, 2"/>
    <property type="match status" value="1"/>
</dbReference>
<gene>
    <name evidence="4" type="ORF">Q9K02_11345</name>
</gene>